<reference evidence="3" key="2">
    <citation type="submission" date="2022-04" db="EMBL/GenBank/DDBJ databases">
        <title>Complete Genome Sequence of Flavobacterium sediminilitoris YSM-43, Isolated from a Tidal Sediment.</title>
        <authorList>
            <person name="Lee P.A."/>
        </authorList>
    </citation>
    <scope>NUCLEOTIDE SEQUENCE</scope>
    <source>
        <strain evidence="3">YSM-43</strain>
    </source>
</reference>
<organism evidence="3 4">
    <name type="scientific">Flavobacterium sediminilitoris</name>
    <dbReference type="NCBI Taxonomy" id="2024526"/>
    <lineage>
        <taxon>Bacteria</taxon>
        <taxon>Pseudomonadati</taxon>
        <taxon>Bacteroidota</taxon>
        <taxon>Flavobacteriia</taxon>
        <taxon>Flavobacteriales</taxon>
        <taxon>Flavobacteriaceae</taxon>
        <taxon>Flavobacterium</taxon>
    </lineage>
</organism>
<keyword evidence="1" id="KW-0175">Coiled coil</keyword>
<protein>
    <submittedName>
        <fullName evidence="3">PIN domain-containing protein</fullName>
    </submittedName>
</protein>
<dbReference type="Proteomes" id="UP000830454">
    <property type="component" value="Chromosome"/>
</dbReference>
<reference evidence="3" key="1">
    <citation type="submission" date="2021-12" db="EMBL/GenBank/DDBJ databases">
        <authorList>
            <person name="Cha I.-T."/>
            <person name="Lee K.-E."/>
            <person name="Park S.-J."/>
        </authorList>
    </citation>
    <scope>NUCLEOTIDE SEQUENCE</scope>
    <source>
        <strain evidence="3">YSM-43</strain>
    </source>
</reference>
<evidence type="ECO:0000259" key="2">
    <source>
        <dbReference type="Pfam" id="PF18476"/>
    </source>
</evidence>
<gene>
    <name evidence="3" type="ORF">LXD69_11615</name>
</gene>
<feature type="coiled-coil region" evidence="1">
    <location>
        <begin position="75"/>
        <end position="102"/>
    </location>
</feature>
<dbReference type="RefSeq" id="WP_246915543.1">
    <property type="nucleotide sequence ID" value="NZ_CP090145.1"/>
</dbReference>
<sequence>MKSKFPGYFKLIDEEINHLWGNSLFVFDANILLNLYRYSDETRDDFFKILEKVKDRIWIPHQSASEFFENRLNVISQQEKSYEEAINSLKSIENEFKNSRQHPFITPKLLKKFSILSEEICGQLTESKEFHNKRIHQDDILNKIENLFNEKVGNEYEKSKLEEIYKEGEIRFLDKIPPGYKDVGKKDETSKDVRKFGDLIVWKQILEKSKELKQSIILITDDRKEDWWVRFKGKTLSPRPELKKEFQTETEQPFHMYQSDRFLEFARDYLNEKINDNAIQEIRDLRQLDERRRLQNMRKKREYLEYREIKEKILKQKIVLEDELKFLIDKRGFVEEALNEQYHSLDNSDPSGFDDSKMIRLKHELKNINSHIEHMKSKVQDLKLDELQDRIIRNKTMHNNDYK</sequence>
<keyword evidence="4" id="KW-1185">Reference proteome</keyword>
<dbReference type="Pfam" id="PF18476">
    <property type="entry name" value="PIN_8"/>
    <property type="match status" value="1"/>
</dbReference>
<feature type="domain" description="PIN like" evidence="2">
    <location>
        <begin position="24"/>
        <end position="242"/>
    </location>
</feature>
<evidence type="ECO:0000313" key="4">
    <source>
        <dbReference type="Proteomes" id="UP000830454"/>
    </source>
</evidence>
<dbReference type="InterPro" id="IPR041578">
    <property type="entry name" value="PIN_8"/>
</dbReference>
<evidence type="ECO:0000256" key="1">
    <source>
        <dbReference type="SAM" id="Coils"/>
    </source>
</evidence>
<evidence type="ECO:0000313" key="3">
    <source>
        <dbReference type="EMBL" id="UOX32688.1"/>
    </source>
</evidence>
<name>A0ABY4HJ27_9FLAO</name>
<dbReference type="EMBL" id="CP090145">
    <property type="protein sequence ID" value="UOX32688.1"/>
    <property type="molecule type" value="Genomic_DNA"/>
</dbReference>
<feature type="coiled-coil region" evidence="1">
    <location>
        <begin position="358"/>
        <end position="385"/>
    </location>
</feature>
<accession>A0ABY4HJ27</accession>
<proteinExistence type="predicted"/>